<evidence type="ECO:0000256" key="1">
    <source>
        <dbReference type="SAM" id="MobiDB-lite"/>
    </source>
</evidence>
<name>A0AAU7TPH2_9ACTN</name>
<feature type="compositionally biased region" description="Low complexity" evidence="1">
    <location>
        <begin position="282"/>
        <end position="298"/>
    </location>
</feature>
<protein>
    <submittedName>
        <fullName evidence="2">Uncharacterized protein</fullName>
    </submittedName>
</protein>
<dbReference type="RefSeq" id="WP_350281415.1">
    <property type="nucleotide sequence ID" value="NZ_CP158165.1"/>
</dbReference>
<dbReference type="AlphaFoldDB" id="A0AAU7TPH2"/>
<dbReference type="EMBL" id="CP158165">
    <property type="protein sequence ID" value="XBV28664.1"/>
    <property type="molecule type" value="Genomic_DNA"/>
</dbReference>
<gene>
    <name evidence="2" type="ORF">ABN611_19975</name>
</gene>
<evidence type="ECO:0000313" key="2">
    <source>
        <dbReference type="EMBL" id="XBV28664.1"/>
    </source>
</evidence>
<reference evidence="2" key="1">
    <citation type="submission" date="2024-06" db="EMBL/GenBank/DDBJ databases">
        <title>Kribbella sp. strain HUAS MG21 genome sequences.</title>
        <authorList>
            <person name="Mo P."/>
        </authorList>
    </citation>
    <scope>NUCLEOTIDE SEQUENCE</scope>
    <source>
        <strain evidence="2">HUAS MG21</strain>
    </source>
</reference>
<proteinExistence type="predicted"/>
<sequence length="316" mass="34169">MSQPTESQGMPDWAAAMDRMGSLSPQQWENLAAIAQLQKQEVDRLIKSAQKVPLKDRLHDKVQSVTGRVHAVYLQQTKRLSDMATRLQSQAGEQLQAGREWVGQQAQAGREWGAQQVQAGREWGAQQVQAGREWGAQQVQAGREWGSQQIDRATEFGQRAAGAVQAGTEAVGQWAGQQRDRAVEAGRSARDSVSRWFQTQKTRVSIASEGARATIAAMKFDPNMPQNTSAKDLAELSQQYSKVMSAPNLEARMEALQGLMANTQAQMDAQTAARALGGVAPASQAVGQAQATQTQSTEEAAKVSLQKSDTKGIGKG</sequence>
<feature type="region of interest" description="Disordered" evidence="1">
    <location>
        <begin position="280"/>
        <end position="316"/>
    </location>
</feature>
<organism evidence="2">
    <name type="scientific">Kribbella sp. HUAS MG21</name>
    <dbReference type="NCBI Taxonomy" id="3160966"/>
    <lineage>
        <taxon>Bacteria</taxon>
        <taxon>Bacillati</taxon>
        <taxon>Actinomycetota</taxon>
        <taxon>Actinomycetes</taxon>
        <taxon>Propionibacteriales</taxon>
        <taxon>Kribbellaceae</taxon>
        <taxon>Kribbella</taxon>
    </lineage>
</organism>
<accession>A0AAU7TPH2</accession>